<evidence type="ECO:0000256" key="3">
    <source>
        <dbReference type="ARBA" id="ARBA00022840"/>
    </source>
</evidence>
<gene>
    <name evidence="5" type="ORF">SAMN05216431_11029</name>
</gene>
<dbReference type="GO" id="GO:0005524">
    <property type="term" value="F:ATP binding"/>
    <property type="evidence" value="ECO:0007669"/>
    <property type="project" value="UniProtKB-KW"/>
</dbReference>
<dbReference type="Pfam" id="PF00005">
    <property type="entry name" value="ABC_tran"/>
    <property type="match status" value="1"/>
</dbReference>
<dbReference type="SUPFAM" id="SSF52540">
    <property type="entry name" value="P-loop containing nucleoside triphosphate hydrolases"/>
    <property type="match status" value="1"/>
</dbReference>
<evidence type="ECO:0000256" key="1">
    <source>
        <dbReference type="ARBA" id="ARBA00022448"/>
    </source>
</evidence>
<proteinExistence type="predicted"/>
<organism evidence="5 6">
    <name type="scientific">Ligilactobacillus ruminis</name>
    <dbReference type="NCBI Taxonomy" id="1623"/>
    <lineage>
        <taxon>Bacteria</taxon>
        <taxon>Bacillati</taxon>
        <taxon>Bacillota</taxon>
        <taxon>Bacilli</taxon>
        <taxon>Lactobacillales</taxon>
        <taxon>Lactobacillaceae</taxon>
        <taxon>Ligilactobacillus</taxon>
    </lineage>
</organism>
<sequence length="258" mass="29157">MSNKQVGIEFKQVQKSYEDKVILPNLSFQINRGDFVTILGTSGSGKTTTLKLINRLIEPSKGQILLNGQDTKAQDLTKLRRQIGYVVQSIGLFPHMTVAQNIAIVPELLGWQPDKIAARVDELLTLVQLDPSDYKKRYPRQLSGGQAQRIGVVRALAANPDFVLFDEPFGAIDALTRLELQKQLKQIHQQMPDKTFVFVTHDIAEAFFLANKVMIMNEGRIEAYASPKELLTKEQAPFVKQLLETVTLEQEMWRDLHA</sequence>
<evidence type="ECO:0000256" key="2">
    <source>
        <dbReference type="ARBA" id="ARBA00022741"/>
    </source>
</evidence>
<dbReference type="PANTHER" id="PTHR42781:SF4">
    <property type="entry name" value="SPERMIDINE_PUTRESCINE IMPORT ATP-BINDING PROTEIN POTA"/>
    <property type="match status" value="1"/>
</dbReference>
<name>A0ABY1ACR6_9LACO</name>
<dbReference type="InterPro" id="IPR003439">
    <property type="entry name" value="ABC_transporter-like_ATP-bd"/>
</dbReference>
<reference evidence="5 6" key="1">
    <citation type="submission" date="2016-10" db="EMBL/GenBank/DDBJ databases">
        <authorList>
            <person name="Varghese N."/>
            <person name="Submissions S."/>
        </authorList>
    </citation>
    <scope>NUCLEOTIDE SEQUENCE [LARGE SCALE GENOMIC DNA]</scope>
    <source>
        <strain evidence="5 6">WC1T17</strain>
    </source>
</reference>
<dbReference type="InterPro" id="IPR017871">
    <property type="entry name" value="ABC_transporter-like_CS"/>
</dbReference>
<dbReference type="InterPro" id="IPR050093">
    <property type="entry name" value="ABC_SmlMolc_Importer"/>
</dbReference>
<keyword evidence="3 5" id="KW-0067">ATP-binding</keyword>
<dbReference type="SMART" id="SM00382">
    <property type="entry name" value="AAA"/>
    <property type="match status" value="1"/>
</dbReference>
<evidence type="ECO:0000259" key="4">
    <source>
        <dbReference type="PROSITE" id="PS50893"/>
    </source>
</evidence>
<dbReference type="PANTHER" id="PTHR42781">
    <property type="entry name" value="SPERMIDINE/PUTRESCINE IMPORT ATP-BINDING PROTEIN POTA"/>
    <property type="match status" value="1"/>
</dbReference>
<dbReference type="PROSITE" id="PS00211">
    <property type="entry name" value="ABC_TRANSPORTER_1"/>
    <property type="match status" value="1"/>
</dbReference>
<evidence type="ECO:0000313" key="6">
    <source>
        <dbReference type="Proteomes" id="UP000182089"/>
    </source>
</evidence>
<protein>
    <submittedName>
        <fullName evidence="5">Osmoprotectant transport system ATP-binding protein</fullName>
    </submittedName>
</protein>
<dbReference type="InterPro" id="IPR003593">
    <property type="entry name" value="AAA+_ATPase"/>
</dbReference>
<dbReference type="InterPro" id="IPR027417">
    <property type="entry name" value="P-loop_NTPase"/>
</dbReference>
<keyword evidence="2" id="KW-0547">Nucleotide-binding</keyword>
<dbReference type="PROSITE" id="PS50893">
    <property type="entry name" value="ABC_TRANSPORTER_2"/>
    <property type="match status" value="1"/>
</dbReference>
<dbReference type="Gene3D" id="3.40.50.300">
    <property type="entry name" value="P-loop containing nucleotide triphosphate hydrolases"/>
    <property type="match status" value="1"/>
</dbReference>
<comment type="caution">
    <text evidence="5">The sequence shown here is derived from an EMBL/GenBank/DDBJ whole genome shotgun (WGS) entry which is preliminary data.</text>
</comment>
<feature type="domain" description="ABC transporter" evidence="4">
    <location>
        <begin position="8"/>
        <end position="243"/>
    </location>
</feature>
<dbReference type="Proteomes" id="UP000182089">
    <property type="component" value="Unassembled WGS sequence"/>
</dbReference>
<keyword evidence="1" id="KW-0813">Transport</keyword>
<dbReference type="EMBL" id="FOCC01000010">
    <property type="protein sequence ID" value="SEM83741.1"/>
    <property type="molecule type" value="Genomic_DNA"/>
</dbReference>
<accession>A0ABY1ACR6</accession>
<evidence type="ECO:0000313" key="5">
    <source>
        <dbReference type="EMBL" id="SEM83741.1"/>
    </source>
</evidence>